<accession>A0A067P8D5</accession>
<keyword evidence="2" id="KW-1185">Reference proteome</keyword>
<dbReference type="AlphaFoldDB" id="A0A067P8D5"/>
<dbReference type="InParanoid" id="A0A067P8D5"/>
<evidence type="ECO:0000313" key="2">
    <source>
        <dbReference type="Proteomes" id="UP000027265"/>
    </source>
</evidence>
<name>A0A067P8D5_9AGAM</name>
<protein>
    <recommendedName>
        <fullName evidence="3">F-box domain-containing protein</fullName>
    </recommendedName>
</protein>
<evidence type="ECO:0008006" key="3">
    <source>
        <dbReference type="Google" id="ProtNLM"/>
    </source>
</evidence>
<dbReference type="HOGENOM" id="CLU_650627_0_0_1"/>
<dbReference type="Proteomes" id="UP000027265">
    <property type="component" value="Unassembled WGS sequence"/>
</dbReference>
<gene>
    <name evidence="1" type="ORF">JAAARDRAFT_73811</name>
</gene>
<dbReference type="EMBL" id="KL197751">
    <property type="protein sequence ID" value="KDQ51168.1"/>
    <property type="molecule type" value="Genomic_DNA"/>
</dbReference>
<sequence>MDFLTPKGLDRLSSLLSQHGILDDRGQRIDPRKLHQTSLNISDPTNLEGILAVLEGYQLPSLGTLHADIIDLHYRDLRIITTFIEKLPSLTNVSLDFCHEHLDNSEWVEETTSNLATFLDVLSTKNCQALCLKDSRCLPIPTCLLSRESERLEMKGKVFPSPAERIRGIQPITSLRTLDIQLPLMLTTPWHDWTTRTINLSPIDSLHLNPTRPIPMSSILPAIATKSFHTLSIQGAAFHDLMDFLSRQSIINFICPVYLTHDVFSPLNADGSSGVVHSAAFPNDGFILPLQSLHAPADFISRFLELFDSPRRPALRFFTISRSYFHTLRSNHHPCDSESLALKKAIQATKSTLIPNTELECTFSCVYCLTTFLLRSCEREKSTTTKSPPSSVTRIKLNLYGPEHCPYPEIVRPIPFAFLSFL</sequence>
<organism evidence="1 2">
    <name type="scientific">Jaapia argillacea MUCL 33604</name>
    <dbReference type="NCBI Taxonomy" id="933084"/>
    <lineage>
        <taxon>Eukaryota</taxon>
        <taxon>Fungi</taxon>
        <taxon>Dikarya</taxon>
        <taxon>Basidiomycota</taxon>
        <taxon>Agaricomycotina</taxon>
        <taxon>Agaricomycetes</taxon>
        <taxon>Agaricomycetidae</taxon>
        <taxon>Jaapiales</taxon>
        <taxon>Jaapiaceae</taxon>
        <taxon>Jaapia</taxon>
    </lineage>
</organism>
<proteinExistence type="predicted"/>
<evidence type="ECO:0000313" key="1">
    <source>
        <dbReference type="EMBL" id="KDQ51168.1"/>
    </source>
</evidence>
<reference evidence="2" key="1">
    <citation type="journal article" date="2014" name="Proc. Natl. Acad. Sci. U.S.A.">
        <title>Extensive sampling of basidiomycete genomes demonstrates inadequacy of the white-rot/brown-rot paradigm for wood decay fungi.</title>
        <authorList>
            <person name="Riley R."/>
            <person name="Salamov A.A."/>
            <person name="Brown D.W."/>
            <person name="Nagy L.G."/>
            <person name="Floudas D."/>
            <person name="Held B.W."/>
            <person name="Levasseur A."/>
            <person name="Lombard V."/>
            <person name="Morin E."/>
            <person name="Otillar R."/>
            <person name="Lindquist E.A."/>
            <person name="Sun H."/>
            <person name="LaButti K.M."/>
            <person name="Schmutz J."/>
            <person name="Jabbour D."/>
            <person name="Luo H."/>
            <person name="Baker S.E."/>
            <person name="Pisabarro A.G."/>
            <person name="Walton J.D."/>
            <person name="Blanchette R.A."/>
            <person name="Henrissat B."/>
            <person name="Martin F."/>
            <person name="Cullen D."/>
            <person name="Hibbett D.S."/>
            <person name="Grigoriev I.V."/>
        </authorList>
    </citation>
    <scope>NUCLEOTIDE SEQUENCE [LARGE SCALE GENOMIC DNA]</scope>
    <source>
        <strain evidence="2">MUCL 33604</strain>
    </source>
</reference>